<accession>A0A5J4S7F8</accession>
<reference evidence="1" key="1">
    <citation type="submission" date="2019-03" db="EMBL/GenBank/DDBJ databases">
        <title>Single cell metagenomics reveals metabolic interactions within the superorganism composed of flagellate Streblomastix strix and complex community of Bacteroidetes bacteria on its surface.</title>
        <authorList>
            <person name="Treitli S.C."/>
            <person name="Kolisko M."/>
            <person name="Husnik F."/>
            <person name="Keeling P."/>
            <person name="Hampl V."/>
        </authorList>
    </citation>
    <scope>NUCLEOTIDE SEQUENCE</scope>
    <source>
        <strain evidence="1">STM</strain>
    </source>
</reference>
<organism evidence="1">
    <name type="scientific">termite gut metagenome</name>
    <dbReference type="NCBI Taxonomy" id="433724"/>
    <lineage>
        <taxon>unclassified sequences</taxon>
        <taxon>metagenomes</taxon>
        <taxon>organismal metagenomes</taxon>
    </lineage>
</organism>
<protein>
    <submittedName>
        <fullName evidence="1">Uncharacterized protein</fullName>
    </submittedName>
</protein>
<proteinExistence type="predicted"/>
<dbReference type="AlphaFoldDB" id="A0A5J4S7F8"/>
<comment type="caution">
    <text evidence="1">The sequence shown here is derived from an EMBL/GenBank/DDBJ whole genome shotgun (WGS) entry which is preliminary data.</text>
</comment>
<dbReference type="EMBL" id="SNRY01000347">
    <property type="protein sequence ID" value="KAA6342059.1"/>
    <property type="molecule type" value="Genomic_DNA"/>
</dbReference>
<evidence type="ECO:0000313" key="1">
    <source>
        <dbReference type="EMBL" id="KAA6342059.1"/>
    </source>
</evidence>
<name>A0A5J4S7F8_9ZZZZ</name>
<gene>
    <name evidence="1" type="ORF">EZS27_010160</name>
</gene>
<sequence length="108" mass="12105">MTIVTVWATLLSAQHSLRLAGRIDREVLVKRHTVQLDKLSNSELLQVGNGEIAFGIDATGLQTFYGNTMSHWGWHSVSCPVESGYAVLKLEEFDFHGRILPYRSSSEE</sequence>